<dbReference type="Pfam" id="PF06169">
    <property type="entry name" value="DUF982"/>
    <property type="match status" value="1"/>
</dbReference>
<dbReference type="Proteomes" id="UP000659172">
    <property type="component" value="Unassembled WGS sequence"/>
</dbReference>
<dbReference type="RefSeq" id="WP_176950038.1">
    <property type="nucleotide sequence ID" value="NZ_JABXYK010000006.1"/>
</dbReference>
<dbReference type="Gene3D" id="6.10.250.730">
    <property type="match status" value="1"/>
</dbReference>
<evidence type="ECO:0000313" key="2">
    <source>
        <dbReference type="Proteomes" id="UP000659172"/>
    </source>
</evidence>
<dbReference type="InterPro" id="IPR010385">
    <property type="entry name" value="DUF982"/>
</dbReference>
<name>A0ABX2QI73_9HYPH</name>
<organism evidence="1 2">
    <name type="scientific">Mycoplana rhizolycopersici</name>
    <dbReference type="NCBI Taxonomy" id="2746702"/>
    <lineage>
        <taxon>Bacteria</taxon>
        <taxon>Pseudomonadati</taxon>
        <taxon>Pseudomonadota</taxon>
        <taxon>Alphaproteobacteria</taxon>
        <taxon>Hyphomicrobiales</taxon>
        <taxon>Rhizobiaceae</taxon>
        <taxon>Mycoplana</taxon>
    </lineage>
</organism>
<comment type="caution">
    <text evidence="1">The sequence shown here is derived from an EMBL/GenBank/DDBJ whole genome shotgun (WGS) entry which is preliminary data.</text>
</comment>
<protein>
    <submittedName>
        <fullName evidence="1">DUF982 domain-containing protein</fullName>
    </submittedName>
</protein>
<reference evidence="1 2" key="1">
    <citation type="submission" date="2020-06" db="EMBL/GenBank/DDBJ databases">
        <title>Rhizobium sp.nov. isolated from the tomato plant.</title>
        <authorList>
            <person name="Thin K.K."/>
            <person name="Zhang X."/>
            <person name="He S."/>
        </authorList>
    </citation>
    <scope>NUCLEOTIDE SEQUENCE [LARGE SCALE GENOMIC DNA]</scope>
    <source>
        <strain evidence="1 2">DBTS2</strain>
    </source>
</reference>
<accession>A0ABX2QI73</accession>
<proteinExistence type="predicted"/>
<dbReference type="EMBL" id="JABXYK010000006">
    <property type="protein sequence ID" value="NVP56071.1"/>
    <property type="molecule type" value="Genomic_DNA"/>
</dbReference>
<keyword evidence="2" id="KW-1185">Reference proteome</keyword>
<sequence length="84" mass="9118">MDPMRWSIPVNVVTEELGKLLAITSALEAADFLLMHWPLDETGPAHVTARRACIQVLGGKEPPEFARAAFIKACEAAGIFVQAK</sequence>
<gene>
    <name evidence="1" type="ORF">HV823_12495</name>
</gene>
<evidence type="ECO:0000313" key="1">
    <source>
        <dbReference type="EMBL" id="NVP56071.1"/>
    </source>
</evidence>